<dbReference type="AlphaFoldDB" id="A0A058ZQW0"/>
<reference evidence="3" key="3">
    <citation type="submission" date="2023-04" db="EMBL/GenBank/DDBJ databases">
        <title>WGS assembly of Eucalyptus grandis.</title>
        <authorList>
            <person name="Myburg A."/>
            <person name="Grattapaglia D."/>
            <person name="Tuskan G."/>
            <person name="Hellsten U."/>
            <person name="Hayes R."/>
            <person name="Grimwood J."/>
            <person name="Jenkins J."/>
            <person name="Lindquist E."/>
            <person name="Tice H."/>
            <person name="Bauer D."/>
            <person name="Goodstein D."/>
            <person name="Dubchak I."/>
            <person name="Poliakov A."/>
            <person name="Mizrachi E."/>
            <person name="Kullan A."/>
            <person name="Hussey S."/>
            <person name="Pinard D."/>
            <person name="Van D."/>
            <person name="Singh P."/>
            <person name="Van J."/>
            <person name="Silva-Junior O."/>
            <person name="Togawa R."/>
            <person name="Pappas M."/>
            <person name="Faria D."/>
            <person name="Sansaloni C."/>
            <person name="Petroli C."/>
            <person name="Yang X."/>
            <person name="Ranjan P."/>
            <person name="Tschaplinski T."/>
            <person name="Ye C."/>
            <person name="Li T."/>
            <person name="Sterck L."/>
            <person name="Vanneste K."/>
            <person name="Murat F."/>
            <person name="Soler M."/>
            <person name="Clemente H."/>
            <person name="Saidi N."/>
            <person name="Cassan-Wang H."/>
            <person name="Dunand C."/>
            <person name="Hefer C."/>
            <person name="Bornberg-Bauer E."/>
            <person name="Kersting A."/>
            <person name="Vining K."/>
            <person name="Amarasinghe V."/>
            <person name="Ranik M."/>
            <person name="Naithani S."/>
            <person name="Elser J."/>
            <person name="Boyd A."/>
            <person name="Liston A."/>
            <person name="Spatafora J."/>
            <person name="Dharmwardhana P."/>
            <person name="Raja R."/>
            <person name="Sullivan C."/>
            <person name="Romanel E."/>
            <person name="Alves-Ferreira M."/>
            <person name="Kulheim C."/>
            <person name="Foley W."/>
            <person name="Carocha V."/>
            <person name="Paiva J."/>
            <person name="Kudrna D."/>
            <person name="Brommonschenkel S."/>
            <person name="Pasquali G."/>
            <person name="Byrne M."/>
            <person name="Rigault P."/>
            <person name="Tibbits J."/>
            <person name="Spokevicius A."/>
            <person name="Jones R."/>
            <person name="Steane D."/>
            <person name="Vaillancourt R."/>
            <person name="Potts B."/>
            <person name="Joubert F."/>
            <person name="Barry K."/>
            <person name="Pappas G."/>
            <person name="Strauss S."/>
            <person name="Jaiswal P."/>
            <person name="Grima-Pettenati J."/>
            <person name="Salse J."/>
            <person name="Van D."/>
            <person name="Rokhsar D."/>
            <person name="Schmutz J."/>
        </authorList>
    </citation>
    <scope>NUCLEOTIDE SEQUENCE</scope>
    <source>
        <tissue evidence="3">Leaf extractions</tissue>
    </source>
</reference>
<feature type="domain" description="Disease resistance R13L4/SHOC-2-like LRR" evidence="2">
    <location>
        <begin position="97"/>
        <end position="249"/>
    </location>
</feature>
<accession>A0A058ZQW0</accession>
<reference evidence="3" key="4">
    <citation type="submission" date="2023-07" db="EMBL/GenBank/DDBJ databases">
        <authorList>
            <person name="Myburg A.A."/>
            <person name="Grattapaglia D."/>
            <person name="Tuskan G.A."/>
            <person name="Hellsten U."/>
            <person name="Hayes R.D."/>
            <person name="Grimwood J."/>
            <person name="Jenkins J."/>
            <person name="Lindquist E."/>
            <person name="Tice H."/>
            <person name="Bauer D."/>
            <person name="Goodstein D.M."/>
            <person name="Dubchak I."/>
            <person name="Poliakov A."/>
            <person name="Mizrachi E."/>
            <person name="Kullan A.R."/>
            <person name="Hussey S.G."/>
            <person name="Pinard D."/>
            <person name="Van D.M."/>
            <person name="Singh P."/>
            <person name="Van J.I."/>
            <person name="Silva-Junior O.B."/>
            <person name="Togawa R.C."/>
            <person name="Pappas M.R."/>
            <person name="Faria D.A."/>
            <person name="Sansaloni C.P."/>
            <person name="Petroli C.D."/>
            <person name="Yang X."/>
            <person name="Ranjan P."/>
            <person name="Tschaplinski T.J."/>
            <person name="Ye C.Y."/>
            <person name="Li T."/>
            <person name="Sterck L."/>
            <person name="Vanneste K."/>
            <person name="Murat F."/>
            <person name="Soler M."/>
            <person name="Clemente H.S."/>
            <person name="Saidi N."/>
            <person name="Cassan-Wang H."/>
            <person name="Dunand C."/>
            <person name="Hefer C.A."/>
            <person name="Bornberg-Bauer E."/>
            <person name="Kersting A.R."/>
            <person name="Vining K."/>
            <person name="Amarasinghe V."/>
            <person name="Ranik M."/>
            <person name="Naithani S."/>
            <person name="Elser J."/>
            <person name="Boyd A.E."/>
            <person name="Liston A."/>
            <person name="Spatafora J.W."/>
            <person name="Dharmwardhana P."/>
            <person name="Raja R."/>
            <person name="Sullivan C."/>
            <person name="Romanel E."/>
            <person name="Alves-Ferreira M."/>
            <person name="Kulheim C."/>
            <person name="Foley W."/>
            <person name="Carocha V."/>
            <person name="Paiva J."/>
            <person name="Kudrna D."/>
            <person name="Brommonschenkel S.H."/>
            <person name="Pasquali G."/>
            <person name="Byrne M."/>
            <person name="Rigault P."/>
            <person name="Tibbits J."/>
            <person name="Spokevicius A."/>
            <person name="Jones R.C."/>
            <person name="Steane D.A."/>
            <person name="Vaillancourt R.E."/>
            <person name="Potts B.M."/>
            <person name="Joubert F."/>
            <person name="Barry K."/>
            <person name="Pappas G.J."/>
            <person name="Strauss S.H."/>
            <person name="Jaiswal P."/>
            <person name="Grima-Pettenati J."/>
            <person name="Salse J."/>
            <person name="Van D.P."/>
            <person name="Rokhsar D.S."/>
            <person name="Schmutz J."/>
        </authorList>
    </citation>
    <scope>NUCLEOTIDE SEQUENCE</scope>
    <source>
        <tissue evidence="3">Leaf extractions</tissue>
    </source>
</reference>
<evidence type="ECO:0000313" key="4">
    <source>
        <dbReference type="EMBL" id="KCW44178.1"/>
    </source>
</evidence>
<reference evidence="4" key="1">
    <citation type="submission" date="2013-07" db="EMBL/GenBank/DDBJ databases">
        <title>The genome of Eucalyptus grandis.</title>
        <authorList>
            <person name="Schmutz J."/>
            <person name="Hayes R."/>
            <person name="Myburg A."/>
            <person name="Tuskan G."/>
            <person name="Grattapaglia D."/>
            <person name="Rokhsar D.S."/>
        </authorList>
    </citation>
    <scope>NUCLEOTIDE SEQUENCE</scope>
    <source>
        <tissue evidence="4">Leaf extractions</tissue>
    </source>
</reference>
<dbReference type="Gramene" id="KCW44178">
    <property type="protein sequence ID" value="KCW44178"/>
    <property type="gene ID" value="EUGRSUZ_L02401"/>
</dbReference>
<evidence type="ECO:0000313" key="3">
    <source>
        <dbReference type="EMBL" id="KAK2631819.1"/>
    </source>
</evidence>
<dbReference type="PANTHER" id="PTHR16083:SF25">
    <property type="entry name" value="C-JID DOMAIN-CONTAINING PROTEIN"/>
    <property type="match status" value="1"/>
</dbReference>
<dbReference type="Pfam" id="PF23598">
    <property type="entry name" value="LRR_14"/>
    <property type="match status" value="1"/>
</dbReference>
<feature type="non-terminal residue" evidence="4">
    <location>
        <position position="330"/>
    </location>
</feature>
<keyword evidence="5" id="KW-1185">Reference proteome</keyword>
<dbReference type="PANTHER" id="PTHR16083">
    <property type="entry name" value="LEUCINE RICH REPEAT CONTAINING PROTEIN"/>
    <property type="match status" value="1"/>
</dbReference>
<dbReference type="Gene3D" id="3.80.10.10">
    <property type="entry name" value="Ribonuclease Inhibitor"/>
    <property type="match status" value="1"/>
</dbReference>
<proteinExistence type="predicted"/>
<dbReference type="EMBL" id="KK199623">
    <property type="protein sequence ID" value="KCW44178.1"/>
    <property type="molecule type" value="Genomic_DNA"/>
</dbReference>
<dbReference type="SUPFAM" id="SSF52058">
    <property type="entry name" value="L domain-like"/>
    <property type="match status" value="1"/>
</dbReference>
<evidence type="ECO:0000259" key="2">
    <source>
        <dbReference type="Pfam" id="PF23598"/>
    </source>
</evidence>
<dbReference type="Proteomes" id="UP000030711">
    <property type="component" value="Unassembled WGS sequence"/>
</dbReference>
<dbReference type="EMBL" id="MU849105">
    <property type="protein sequence ID" value="KAK2631819.1"/>
    <property type="molecule type" value="Genomic_DNA"/>
</dbReference>
<dbReference type="OMA" id="RWECLEV"/>
<organism evidence="4">
    <name type="scientific">Eucalyptus grandis</name>
    <name type="common">Flooded gum</name>
    <dbReference type="NCBI Taxonomy" id="71139"/>
    <lineage>
        <taxon>Eukaryota</taxon>
        <taxon>Viridiplantae</taxon>
        <taxon>Streptophyta</taxon>
        <taxon>Embryophyta</taxon>
        <taxon>Tracheophyta</taxon>
        <taxon>Spermatophyta</taxon>
        <taxon>Magnoliopsida</taxon>
        <taxon>eudicotyledons</taxon>
        <taxon>Gunneridae</taxon>
        <taxon>Pentapetalae</taxon>
        <taxon>rosids</taxon>
        <taxon>malvids</taxon>
        <taxon>Myrtales</taxon>
        <taxon>Myrtaceae</taxon>
        <taxon>Myrtoideae</taxon>
        <taxon>Eucalypteae</taxon>
        <taxon>Eucalyptus</taxon>
    </lineage>
</organism>
<dbReference type="InterPro" id="IPR055414">
    <property type="entry name" value="LRR_R13L4/SHOC2-like"/>
</dbReference>
<keyword evidence="1" id="KW-0677">Repeat</keyword>
<evidence type="ECO:0000256" key="1">
    <source>
        <dbReference type="ARBA" id="ARBA00022737"/>
    </source>
</evidence>
<dbReference type="InterPro" id="IPR032675">
    <property type="entry name" value="LRR_dom_sf"/>
</dbReference>
<dbReference type="STRING" id="71139.A0A058ZQW0"/>
<evidence type="ECO:0000313" key="5">
    <source>
        <dbReference type="Proteomes" id="UP000030711"/>
    </source>
</evidence>
<sequence length="330" mass="37481">MKKVFVITPNLWWEKLKYLDLSYCKTLENTDFLSAFEKLEVLILSWCTRLKRIDAYYEGRKGLFRWEHCSSYALHLAVGADASADASAEHPIPCLCLGELPTKIGKLKALRQLDLSDTPSLFALPNSIGSLENLEILVISRSLIEELPNGIGSLRKLRELRAYHCKNLKRIMVESMCNLSSLRRLDFRYCFKLQSLPELPSGLTYLGVTCQSRKLPSLSHLAHLKKLVVHGCDNLQCIQELPSTQLKSSKCSQPTDIEESESPQSLNTPFRWECLEVNSCGSIEMLDVSQFVHLRTLVVCHCMNLLEIRALDKLLYLESLEITGCDSIKQ</sequence>
<protein>
    <recommendedName>
        <fullName evidence="2">Disease resistance R13L4/SHOC-2-like LRR domain-containing protein</fullName>
    </recommendedName>
</protein>
<name>A0A058ZQW0_EUCGR</name>
<gene>
    <name evidence="4" type="ORF">EUGRSUZ_L02401</name>
</gene>
<dbReference type="InParanoid" id="A0A058ZQW0"/>
<reference evidence="3" key="2">
    <citation type="journal article" date="2014" name="Nature">
        <title>The genome of Eucalyptus grandis.</title>
        <authorList>
            <person name="Myburg A.A."/>
            <person name="Grattapaglia D."/>
            <person name="Tuskan G.A."/>
            <person name="Hellsten U."/>
            <person name="Hayes R.D."/>
            <person name="Grimwood J."/>
            <person name="Jenkins J."/>
            <person name="Lindquist E."/>
            <person name="Tice H."/>
            <person name="Bauer D."/>
            <person name="Goodstein D.M."/>
            <person name="Dubchak I."/>
            <person name="Poliakov A."/>
            <person name="Mizrachi E."/>
            <person name="Kullan A.R."/>
            <person name="Hussey S.G."/>
            <person name="Pinard D."/>
            <person name="van der Merwe K."/>
            <person name="Singh P."/>
            <person name="van Jaarsveld I."/>
            <person name="Silva-Junior O.B."/>
            <person name="Togawa R.C."/>
            <person name="Pappas M.R."/>
            <person name="Faria D.A."/>
            <person name="Sansaloni C.P."/>
            <person name="Petroli C.D."/>
            <person name="Yang X."/>
            <person name="Ranjan P."/>
            <person name="Tschaplinski T.J."/>
            <person name="Ye C.Y."/>
            <person name="Li T."/>
            <person name="Sterck L."/>
            <person name="Vanneste K."/>
            <person name="Murat F."/>
            <person name="Soler M."/>
            <person name="Clemente H.S."/>
            <person name="Saidi N."/>
            <person name="Cassan-Wang H."/>
            <person name="Dunand C."/>
            <person name="Hefer C.A."/>
            <person name="Bornberg-Bauer E."/>
            <person name="Kersting A.R."/>
            <person name="Vining K."/>
            <person name="Amarasinghe V."/>
            <person name="Ranik M."/>
            <person name="Naithani S."/>
            <person name="Elser J."/>
            <person name="Boyd A.E."/>
            <person name="Liston A."/>
            <person name="Spatafora J.W."/>
            <person name="Dharmwardhana P."/>
            <person name="Raja R."/>
            <person name="Sullivan C."/>
            <person name="Romanel E."/>
            <person name="Alves-Ferreira M."/>
            <person name="Kulheim C."/>
            <person name="Foley W."/>
            <person name="Carocha V."/>
            <person name="Paiva J."/>
            <person name="Kudrna D."/>
            <person name="Brommonschenkel S.H."/>
            <person name="Pasquali G."/>
            <person name="Byrne M."/>
            <person name="Rigault P."/>
            <person name="Tibbits J."/>
            <person name="Spokevicius A."/>
            <person name="Jones R.C."/>
            <person name="Steane D.A."/>
            <person name="Vaillancourt R.E."/>
            <person name="Potts B.M."/>
            <person name="Joubert F."/>
            <person name="Barry K."/>
            <person name="Pappas G.J."/>
            <person name="Strauss S.H."/>
            <person name="Jaiswal P."/>
            <person name="Grima-Pettenati J."/>
            <person name="Salse J."/>
            <person name="Van de Peer Y."/>
            <person name="Rokhsar D.S."/>
            <person name="Schmutz J."/>
        </authorList>
    </citation>
    <scope>NUCLEOTIDE SEQUENCE</scope>
    <source>
        <tissue evidence="3">Leaf extractions</tissue>
    </source>
</reference>